<keyword evidence="1" id="KW-0812">Transmembrane</keyword>
<sequence length="46" mass="5185">MMTGILGIWIIQLIIIAVLVGLVIYALVLAIVALKIYINKNRNYKQ</sequence>
<dbReference type="Proteomes" id="UP000184612">
    <property type="component" value="Unassembled WGS sequence"/>
</dbReference>
<evidence type="ECO:0000313" key="2">
    <source>
        <dbReference type="EMBL" id="SHO51093.1"/>
    </source>
</evidence>
<feature type="transmembrane region" description="Helical" evidence="1">
    <location>
        <begin position="6"/>
        <end position="38"/>
    </location>
</feature>
<keyword evidence="1" id="KW-0472">Membrane</keyword>
<keyword evidence="1" id="KW-1133">Transmembrane helix</keyword>
<protein>
    <submittedName>
        <fullName evidence="2">Uncharacterized protein</fullName>
    </submittedName>
</protein>
<proteinExistence type="predicted"/>
<organism evidence="2 3">
    <name type="scientific">Anaerocolumna xylanovorans DSM 12503</name>
    <dbReference type="NCBI Taxonomy" id="1121345"/>
    <lineage>
        <taxon>Bacteria</taxon>
        <taxon>Bacillati</taxon>
        <taxon>Bacillota</taxon>
        <taxon>Clostridia</taxon>
        <taxon>Lachnospirales</taxon>
        <taxon>Lachnospiraceae</taxon>
        <taxon>Anaerocolumna</taxon>
    </lineage>
</organism>
<evidence type="ECO:0000313" key="3">
    <source>
        <dbReference type="Proteomes" id="UP000184612"/>
    </source>
</evidence>
<keyword evidence="3" id="KW-1185">Reference proteome</keyword>
<dbReference type="EMBL" id="FRFD01000009">
    <property type="protein sequence ID" value="SHO51093.1"/>
    <property type="molecule type" value="Genomic_DNA"/>
</dbReference>
<name>A0A1M7YEQ8_9FIRM</name>
<evidence type="ECO:0000256" key="1">
    <source>
        <dbReference type="SAM" id="Phobius"/>
    </source>
</evidence>
<reference evidence="2 3" key="1">
    <citation type="submission" date="2016-12" db="EMBL/GenBank/DDBJ databases">
        <authorList>
            <person name="Song W.-J."/>
            <person name="Kurnit D.M."/>
        </authorList>
    </citation>
    <scope>NUCLEOTIDE SEQUENCE [LARGE SCALE GENOMIC DNA]</scope>
    <source>
        <strain evidence="2 3">DSM 12503</strain>
    </source>
</reference>
<gene>
    <name evidence="2" type="ORF">SAMN02745217_03014</name>
</gene>
<accession>A0A1M7YEQ8</accession>
<dbReference type="RefSeq" id="WP_175562077.1">
    <property type="nucleotide sequence ID" value="NZ_FRFD01000009.1"/>
</dbReference>
<dbReference type="AlphaFoldDB" id="A0A1M7YEQ8"/>